<dbReference type="AlphaFoldDB" id="A0A0D0AQW6"/>
<proteinExistence type="predicted"/>
<evidence type="ECO:0000313" key="2">
    <source>
        <dbReference type="EMBL" id="KIK36677.1"/>
    </source>
</evidence>
<feature type="non-terminal residue" evidence="2">
    <location>
        <position position="165"/>
    </location>
</feature>
<sequence>PDDHHIMLSGIHGMVADSEIAKTSSTDEPDAPPVAHTRHIHTGGRGRPRIEIDSNVLATAYQLAGPTRLAQVFHVSARTIRRRTLEQQIVEPGDPVFVTLTDEDGEVFHIHTSSTGSQSTLTDEELDGIMLDILNAFPSFDRWMIDGHLHYLGQHLPRRRIQESY</sequence>
<name>A0A0D0AQW6_9AGAM</name>
<feature type="compositionally biased region" description="Basic residues" evidence="1">
    <location>
        <begin position="36"/>
        <end position="45"/>
    </location>
</feature>
<dbReference type="InParanoid" id="A0A0D0AQW6"/>
<dbReference type="OrthoDB" id="2686689at2759"/>
<dbReference type="HOGENOM" id="CLU_101466_0_0_1"/>
<evidence type="ECO:0000313" key="3">
    <source>
        <dbReference type="Proteomes" id="UP000054485"/>
    </source>
</evidence>
<reference evidence="3" key="2">
    <citation type="submission" date="2015-01" db="EMBL/GenBank/DDBJ databases">
        <title>Evolutionary Origins and Diversification of the Mycorrhizal Mutualists.</title>
        <authorList>
            <consortium name="DOE Joint Genome Institute"/>
            <consortium name="Mycorrhizal Genomics Consortium"/>
            <person name="Kohler A."/>
            <person name="Kuo A."/>
            <person name="Nagy L.G."/>
            <person name="Floudas D."/>
            <person name="Copeland A."/>
            <person name="Barry K.W."/>
            <person name="Cichocki N."/>
            <person name="Veneault-Fourrey C."/>
            <person name="LaButti K."/>
            <person name="Lindquist E.A."/>
            <person name="Lipzen A."/>
            <person name="Lundell T."/>
            <person name="Morin E."/>
            <person name="Murat C."/>
            <person name="Riley R."/>
            <person name="Ohm R."/>
            <person name="Sun H."/>
            <person name="Tunlid A."/>
            <person name="Henrissat B."/>
            <person name="Grigoriev I.V."/>
            <person name="Hibbett D.S."/>
            <person name="Martin F."/>
        </authorList>
    </citation>
    <scope>NUCLEOTIDE SEQUENCE [LARGE SCALE GENOMIC DNA]</scope>
    <source>
        <strain evidence="3">UH-Slu-Lm8-n1</strain>
    </source>
</reference>
<accession>A0A0D0AQW6</accession>
<reference evidence="2 3" key="1">
    <citation type="submission" date="2014-04" db="EMBL/GenBank/DDBJ databases">
        <authorList>
            <consortium name="DOE Joint Genome Institute"/>
            <person name="Kuo A."/>
            <person name="Ruytinx J."/>
            <person name="Rineau F."/>
            <person name="Colpaert J."/>
            <person name="Kohler A."/>
            <person name="Nagy L.G."/>
            <person name="Floudas D."/>
            <person name="Copeland A."/>
            <person name="Barry K.W."/>
            <person name="Cichocki N."/>
            <person name="Veneault-Fourrey C."/>
            <person name="LaButti K."/>
            <person name="Lindquist E.A."/>
            <person name="Lipzen A."/>
            <person name="Lundell T."/>
            <person name="Morin E."/>
            <person name="Murat C."/>
            <person name="Sun H."/>
            <person name="Tunlid A."/>
            <person name="Henrissat B."/>
            <person name="Grigoriev I.V."/>
            <person name="Hibbett D.S."/>
            <person name="Martin F."/>
            <person name="Nordberg H.P."/>
            <person name="Cantor M.N."/>
            <person name="Hua S.X."/>
        </authorList>
    </citation>
    <scope>NUCLEOTIDE SEQUENCE [LARGE SCALE GENOMIC DNA]</scope>
    <source>
        <strain evidence="2 3">UH-Slu-Lm8-n1</strain>
    </source>
</reference>
<dbReference type="EMBL" id="KN835508">
    <property type="protein sequence ID" value="KIK36677.1"/>
    <property type="molecule type" value="Genomic_DNA"/>
</dbReference>
<dbReference type="Proteomes" id="UP000054485">
    <property type="component" value="Unassembled WGS sequence"/>
</dbReference>
<dbReference type="STRING" id="930992.A0A0D0AQW6"/>
<gene>
    <name evidence="2" type="ORF">CY34DRAFT_68320</name>
</gene>
<keyword evidence="3" id="KW-1185">Reference proteome</keyword>
<protein>
    <submittedName>
        <fullName evidence="2">Uncharacterized protein</fullName>
    </submittedName>
</protein>
<organism evidence="2 3">
    <name type="scientific">Suillus luteus UH-Slu-Lm8-n1</name>
    <dbReference type="NCBI Taxonomy" id="930992"/>
    <lineage>
        <taxon>Eukaryota</taxon>
        <taxon>Fungi</taxon>
        <taxon>Dikarya</taxon>
        <taxon>Basidiomycota</taxon>
        <taxon>Agaricomycotina</taxon>
        <taxon>Agaricomycetes</taxon>
        <taxon>Agaricomycetidae</taxon>
        <taxon>Boletales</taxon>
        <taxon>Suillineae</taxon>
        <taxon>Suillaceae</taxon>
        <taxon>Suillus</taxon>
    </lineage>
</organism>
<feature type="region of interest" description="Disordered" evidence="1">
    <location>
        <begin position="21"/>
        <end position="45"/>
    </location>
</feature>
<evidence type="ECO:0000256" key="1">
    <source>
        <dbReference type="SAM" id="MobiDB-lite"/>
    </source>
</evidence>
<feature type="non-terminal residue" evidence="2">
    <location>
        <position position="1"/>
    </location>
</feature>